<comment type="caution">
    <text evidence="1">The sequence shown here is derived from an EMBL/GenBank/DDBJ whole genome shotgun (WGS) entry which is preliminary data.</text>
</comment>
<sequence length="38" mass="4307">MTCLGMHGTRLPSHLADRSLHVRIAHIVYFEGPLASYR</sequence>
<proteinExistence type="predicted"/>
<accession>A0A2N5N3R6</accession>
<dbReference type="AlphaFoldDB" id="A0A2N5N3R6"/>
<reference evidence="1 2" key="1">
    <citation type="submission" date="2017-05" db="EMBL/GenBank/DDBJ databases">
        <title>Functional genome analysis of Paenibacillus pasadenensis strain R16: insights on endophytic life style and antifungal activity.</title>
        <authorList>
            <person name="Passera A."/>
            <person name="Marcolungo L."/>
            <person name="Casati P."/>
            <person name="Brasca M."/>
            <person name="Quaglino F."/>
            <person name="Delledonne M."/>
        </authorList>
    </citation>
    <scope>NUCLEOTIDE SEQUENCE [LARGE SCALE GENOMIC DNA]</scope>
    <source>
        <strain evidence="1 2">R16</strain>
    </source>
</reference>
<evidence type="ECO:0000313" key="2">
    <source>
        <dbReference type="Proteomes" id="UP000234789"/>
    </source>
</evidence>
<name>A0A2N5N3R6_9BACL</name>
<protein>
    <submittedName>
        <fullName evidence="1">Uncharacterized protein</fullName>
    </submittedName>
</protein>
<dbReference type="EMBL" id="NFEZ01000004">
    <property type="protein sequence ID" value="PLT44981.1"/>
    <property type="molecule type" value="Genomic_DNA"/>
</dbReference>
<dbReference type="Proteomes" id="UP000234789">
    <property type="component" value="Unassembled WGS sequence"/>
</dbReference>
<organism evidence="1 2">
    <name type="scientific">Paenibacillus pasadenensis</name>
    <dbReference type="NCBI Taxonomy" id="217090"/>
    <lineage>
        <taxon>Bacteria</taxon>
        <taxon>Bacillati</taxon>
        <taxon>Bacillota</taxon>
        <taxon>Bacilli</taxon>
        <taxon>Bacillales</taxon>
        <taxon>Paenibacillaceae</taxon>
        <taxon>Paenibacillus</taxon>
    </lineage>
</organism>
<keyword evidence="2" id="KW-1185">Reference proteome</keyword>
<evidence type="ECO:0000313" key="1">
    <source>
        <dbReference type="EMBL" id="PLT44981.1"/>
    </source>
</evidence>
<gene>
    <name evidence="1" type="ORF">B8V81_3412</name>
</gene>